<keyword evidence="2" id="KW-1133">Transmembrane helix</keyword>
<organism evidence="3 4">
    <name type="scientific">Gonapodya prolifera (strain JEL478)</name>
    <name type="common">Monoblepharis prolifera</name>
    <dbReference type="NCBI Taxonomy" id="1344416"/>
    <lineage>
        <taxon>Eukaryota</taxon>
        <taxon>Fungi</taxon>
        <taxon>Fungi incertae sedis</taxon>
        <taxon>Chytridiomycota</taxon>
        <taxon>Chytridiomycota incertae sedis</taxon>
        <taxon>Monoblepharidomycetes</taxon>
        <taxon>Monoblepharidales</taxon>
        <taxon>Gonapodyaceae</taxon>
        <taxon>Gonapodya</taxon>
    </lineage>
</organism>
<dbReference type="Proteomes" id="UP000070544">
    <property type="component" value="Unassembled WGS sequence"/>
</dbReference>
<feature type="region of interest" description="Disordered" evidence="1">
    <location>
        <begin position="247"/>
        <end position="280"/>
    </location>
</feature>
<evidence type="ECO:0000256" key="2">
    <source>
        <dbReference type="SAM" id="Phobius"/>
    </source>
</evidence>
<name>A0A139B056_GONPJ</name>
<feature type="transmembrane region" description="Helical" evidence="2">
    <location>
        <begin position="187"/>
        <end position="212"/>
    </location>
</feature>
<dbReference type="EMBL" id="KQ965731">
    <property type="protein sequence ID" value="KXS22382.1"/>
    <property type="molecule type" value="Genomic_DNA"/>
</dbReference>
<keyword evidence="2" id="KW-0812">Transmembrane</keyword>
<gene>
    <name evidence="3" type="ORF">M427DRAFT_171523</name>
</gene>
<evidence type="ECO:0000313" key="4">
    <source>
        <dbReference type="Proteomes" id="UP000070544"/>
    </source>
</evidence>
<evidence type="ECO:0000313" key="3">
    <source>
        <dbReference type="EMBL" id="KXS22382.1"/>
    </source>
</evidence>
<dbReference type="AlphaFoldDB" id="A0A139B056"/>
<keyword evidence="2" id="KW-0472">Membrane</keyword>
<feature type="compositionally biased region" description="Polar residues" evidence="1">
    <location>
        <begin position="250"/>
        <end position="260"/>
    </location>
</feature>
<accession>A0A139B056</accession>
<proteinExistence type="predicted"/>
<keyword evidence="4" id="KW-1185">Reference proteome</keyword>
<sequence length="334" mass="33432">MPCGADPTCPSDITLQFQRDLGNNHFLYLTPTGASCSGCLNPITTKWNAAVMQCVTLTSTTGVGNTITSAAVLTTNPPAATSSVISSGPKGYGASCLVAAECLPFLTCLAGSCACGTGQFTCGNTACCNLDTLCAAGVCVANTSVSAKVTSSSLASILTSTITSTVDQQNSQAGGVNSNDNGGGFPIYGIIVAAVGGAILLVGIAAIVFCLARRTKKDSKQGSQQLYYSGTQTKTPMVQPISPMLLPQPQYGSPHTSASASPIFPSGPPPGAVFKNQSVAGSSGASSSGSTIDSLVVSNSPGGVLAPREAFGAVVAPPVPFIQGLPNPPLQEVE</sequence>
<protein>
    <submittedName>
        <fullName evidence="3">Uncharacterized protein</fullName>
    </submittedName>
</protein>
<evidence type="ECO:0000256" key="1">
    <source>
        <dbReference type="SAM" id="MobiDB-lite"/>
    </source>
</evidence>
<reference evidence="3 4" key="1">
    <citation type="journal article" date="2015" name="Genome Biol. Evol.">
        <title>Phylogenomic analyses indicate that early fungi evolved digesting cell walls of algal ancestors of land plants.</title>
        <authorList>
            <person name="Chang Y."/>
            <person name="Wang S."/>
            <person name="Sekimoto S."/>
            <person name="Aerts A.L."/>
            <person name="Choi C."/>
            <person name="Clum A."/>
            <person name="LaButti K.M."/>
            <person name="Lindquist E.A."/>
            <person name="Yee Ngan C."/>
            <person name="Ohm R.A."/>
            <person name="Salamov A.A."/>
            <person name="Grigoriev I.V."/>
            <person name="Spatafora J.W."/>
            <person name="Berbee M.L."/>
        </authorList>
    </citation>
    <scope>NUCLEOTIDE SEQUENCE [LARGE SCALE GENOMIC DNA]</scope>
    <source>
        <strain evidence="3 4">JEL478</strain>
    </source>
</reference>